<gene>
    <name evidence="1" type="ORF">E2C01_066841</name>
</gene>
<comment type="caution">
    <text evidence="1">The sequence shown here is derived from an EMBL/GenBank/DDBJ whole genome shotgun (WGS) entry which is preliminary data.</text>
</comment>
<dbReference type="AlphaFoldDB" id="A0A5B7HI80"/>
<dbReference type="EMBL" id="VSRR010034902">
    <property type="protein sequence ID" value="MPC72531.1"/>
    <property type="molecule type" value="Genomic_DNA"/>
</dbReference>
<keyword evidence="2" id="KW-1185">Reference proteome</keyword>
<protein>
    <submittedName>
        <fullName evidence="1">Uncharacterized protein</fullName>
    </submittedName>
</protein>
<accession>A0A5B7HI80</accession>
<name>A0A5B7HI80_PORTR</name>
<organism evidence="1 2">
    <name type="scientific">Portunus trituberculatus</name>
    <name type="common">Swimming crab</name>
    <name type="synonym">Neptunus trituberculatus</name>
    <dbReference type="NCBI Taxonomy" id="210409"/>
    <lineage>
        <taxon>Eukaryota</taxon>
        <taxon>Metazoa</taxon>
        <taxon>Ecdysozoa</taxon>
        <taxon>Arthropoda</taxon>
        <taxon>Crustacea</taxon>
        <taxon>Multicrustacea</taxon>
        <taxon>Malacostraca</taxon>
        <taxon>Eumalacostraca</taxon>
        <taxon>Eucarida</taxon>
        <taxon>Decapoda</taxon>
        <taxon>Pleocyemata</taxon>
        <taxon>Brachyura</taxon>
        <taxon>Eubrachyura</taxon>
        <taxon>Portunoidea</taxon>
        <taxon>Portunidae</taxon>
        <taxon>Portuninae</taxon>
        <taxon>Portunus</taxon>
    </lineage>
</organism>
<sequence>MCTSILSVLPVLPGIRYQNGTVAVARREMTQFCI</sequence>
<reference evidence="1 2" key="1">
    <citation type="submission" date="2019-05" db="EMBL/GenBank/DDBJ databases">
        <title>Another draft genome of Portunus trituberculatus and its Hox gene families provides insights of decapod evolution.</title>
        <authorList>
            <person name="Jeong J.-H."/>
            <person name="Song I."/>
            <person name="Kim S."/>
            <person name="Choi T."/>
            <person name="Kim D."/>
            <person name="Ryu S."/>
            <person name="Kim W."/>
        </authorList>
    </citation>
    <scope>NUCLEOTIDE SEQUENCE [LARGE SCALE GENOMIC DNA]</scope>
    <source>
        <tissue evidence="1">Muscle</tissue>
    </source>
</reference>
<evidence type="ECO:0000313" key="2">
    <source>
        <dbReference type="Proteomes" id="UP000324222"/>
    </source>
</evidence>
<proteinExistence type="predicted"/>
<dbReference type="Proteomes" id="UP000324222">
    <property type="component" value="Unassembled WGS sequence"/>
</dbReference>
<evidence type="ECO:0000313" key="1">
    <source>
        <dbReference type="EMBL" id="MPC72531.1"/>
    </source>
</evidence>